<name>A0A6S6SEM8_9BACT</name>
<accession>A0A6S6SEM8</accession>
<evidence type="ECO:0000256" key="7">
    <source>
        <dbReference type="SAM" id="Phobius"/>
    </source>
</evidence>
<evidence type="ECO:0000256" key="6">
    <source>
        <dbReference type="SAM" id="MobiDB-lite"/>
    </source>
</evidence>
<dbReference type="GO" id="GO:0016020">
    <property type="term" value="C:membrane"/>
    <property type="evidence" value="ECO:0007669"/>
    <property type="project" value="UniProtKB-SubCell"/>
</dbReference>
<gene>
    <name evidence="8" type="ORF">HELGO_WM37755</name>
</gene>
<evidence type="ECO:0000256" key="3">
    <source>
        <dbReference type="ARBA" id="ARBA00022692"/>
    </source>
</evidence>
<feature type="region of interest" description="Disordered" evidence="6">
    <location>
        <begin position="1"/>
        <end position="23"/>
    </location>
</feature>
<proteinExistence type="inferred from homology"/>
<dbReference type="EMBL" id="CACVAR010000155">
    <property type="protein sequence ID" value="CAA6806864.1"/>
    <property type="molecule type" value="Genomic_DNA"/>
</dbReference>
<dbReference type="AlphaFoldDB" id="A0A6S6SEM8"/>
<comment type="subcellular location">
    <subcellularLocation>
        <location evidence="1">Membrane</location>
    </subcellularLocation>
</comment>
<keyword evidence="5 7" id="KW-0472">Membrane</keyword>
<feature type="transmembrane region" description="Helical" evidence="7">
    <location>
        <begin position="46"/>
        <end position="65"/>
    </location>
</feature>
<keyword evidence="4 7" id="KW-1133">Transmembrane helix</keyword>
<protein>
    <recommendedName>
        <fullName evidence="9">FUN14 family protein</fullName>
    </recommendedName>
</protein>
<keyword evidence="3 7" id="KW-0812">Transmembrane</keyword>
<evidence type="ECO:0000256" key="1">
    <source>
        <dbReference type="ARBA" id="ARBA00004370"/>
    </source>
</evidence>
<evidence type="ECO:0000256" key="5">
    <source>
        <dbReference type="ARBA" id="ARBA00023136"/>
    </source>
</evidence>
<organism evidence="8">
    <name type="scientific">uncultured Sulfurovum sp</name>
    <dbReference type="NCBI Taxonomy" id="269237"/>
    <lineage>
        <taxon>Bacteria</taxon>
        <taxon>Pseudomonadati</taxon>
        <taxon>Campylobacterota</taxon>
        <taxon>Epsilonproteobacteria</taxon>
        <taxon>Campylobacterales</taxon>
        <taxon>Sulfurovaceae</taxon>
        <taxon>Sulfurovum</taxon>
        <taxon>environmental samples</taxon>
    </lineage>
</organism>
<evidence type="ECO:0000256" key="4">
    <source>
        <dbReference type="ARBA" id="ARBA00022989"/>
    </source>
</evidence>
<reference evidence="8" key="1">
    <citation type="submission" date="2020-01" db="EMBL/GenBank/DDBJ databases">
        <authorList>
            <person name="Meier V. D."/>
            <person name="Meier V D."/>
        </authorList>
    </citation>
    <scope>NUCLEOTIDE SEQUENCE</scope>
    <source>
        <strain evidence="8">HLG_WM_MAG_03</strain>
    </source>
</reference>
<evidence type="ECO:0008006" key="9">
    <source>
        <dbReference type="Google" id="ProtNLM"/>
    </source>
</evidence>
<evidence type="ECO:0000313" key="8">
    <source>
        <dbReference type="EMBL" id="CAA6806864.1"/>
    </source>
</evidence>
<feature type="transmembrane region" description="Helical" evidence="7">
    <location>
        <begin position="72"/>
        <end position="92"/>
    </location>
</feature>
<comment type="similarity">
    <text evidence="2">Belongs to the FUN14 family.</text>
</comment>
<dbReference type="Pfam" id="PF04930">
    <property type="entry name" value="FUN14"/>
    <property type="match status" value="1"/>
</dbReference>
<dbReference type="InterPro" id="IPR007014">
    <property type="entry name" value="FUN14"/>
</dbReference>
<evidence type="ECO:0000256" key="2">
    <source>
        <dbReference type="ARBA" id="ARBA00009160"/>
    </source>
</evidence>
<sequence>MTQEEYSEKMNQANQIGQSGSQKMGYTNSYTEPSLYENTPTSESPLAYLEMGTGFIIGLAVGFFIKKSFKAVLFILGFALIVTFYMESQGIFTINQEVLEQNIAAGSEYMEYLVSALQERVTSFQSGIGAGAGFLVGLKIG</sequence>